<dbReference type="EMBL" id="DQZR01000103">
    <property type="protein sequence ID" value="HDM36112.1"/>
    <property type="molecule type" value="Genomic_DNA"/>
</dbReference>
<sequence length="123" mass="13576">MASAGINTWHREDTEGTHTLTDKLNQNEAVVCVVGPGYVGLPLAIEFSKSLRVIGYGIDEDKIWKLNNSELNQENKNLFITNDPAKIEDANFVIISVPTPVTRSQEPDLSYVESAADPISEIF</sequence>
<dbReference type="GO" id="GO:0016628">
    <property type="term" value="F:oxidoreductase activity, acting on the CH-CH group of donors, NAD or NADP as acceptor"/>
    <property type="evidence" value="ECO:0007669"/>
    <property type="project" value="InterPro"/>
</dbReference>
<evidence type="ECO:0000256" key="2">
    <source>
        <dbReference type="ARBA" id="ARBA00012935"/>
    </source>
</evidence>
<name>A0A7C1B5I3_9EURY</name>
<dbReference type="AlphaFoldDB" id="A0A7C1B5I3"/>
<dbReference type="PANTHER" id="PTHR43491:SF2">
    <property type="entry name" value="UDP-N-ACETYL-D-MANNOSAMINE DEHYDROGENASE"/>
    <property type="match status" value="1"/>
</dbReference>
<comment type="caution">
    <text evidence="7">The sequence shown here is derived from an EMBL/GenBank/DDBJ whole genome shotgun (WGS) entry which is preliminary data.</text>
</comment>
<comment type="similarity">
    <text evidence="1">Belongs to the UDP-glucose/GDP-mannose dehydrogenase family.</text>
</comment>
<dbReference type="GO" id="GO:0051287">
    <property type="term" value="F:NAD binding"/>
    <property type="evidence" value="ECO:0007669"/>
    <property type="project" value="InterPro"/>
</dbReference>
<dbReference type="SUPFAM" id="SSF51735">
    <property type="entry name" value="NAD(P)-binding Rossmann-fold domains"/>
    <property type="match status" value="1"/>
</dbReference>
<evidence type="ECO:0000313" key="7">
    <source>
        <dbReference type="EMBL" id="HDM36112.1"/>
    </source>
</evidence>
<dbReference type="Gene3D" id="3.40.50.720">
    <property type="entry name" value="NAD(P)-binding Rossmann-like Domain"/>
    <property type="match status" value="1"/>
</dbReference>
<gene>
    <name evidence="7" type="ORF">ENG09_02495</name>
</gene>
<dbReference type="PANTHER" id="PTHR43491">
    <property type="entry name" value="UDP-N-ACETYL-D-MANNOSAMINE DEHYDROGENASE"/>
    <property type="match status" value="1"/>
</dbReference>
<dbReference type="GO" id="GO:0000271">
    <property type="term" value="P:polysaccharide biosynthetic process"/>
    <property type="evidence" value="ECO:0007669"/>
    <property type="project" value="InterPro"/>
</dbReference>
<organism evidence="7">
    <name type="scientific">Candidatus Syntropharchaeum butanivorans</name>
    <dbReference type="NCBI Taxonomy" id="1839936"/>
    <lineage>
        <taxon>Archaea</taxon>
        <taxon>Methanobacteriati</taxon>
        <taxon>Methanobacteriota</taxon>
        <taxon>Stenosarchaea group</taxon>
        <taxon>Methanomicrobia</taxon>
        <taxon>Methanosarcinales</taxon>
        <taxon>ANME-2 cluster</taxon>
        <taxon>Candidatus Syntropharchaeum</taxon>
    </lineage>
</organism>
<reference evidence="7" key="1">
    <citation type="journal article" date="2020" name="mSystems">
        <title>Genome- and Community-Level Interaction Insights into Carbon Utilization and Element Cycling Functions of Hydrothermarchaeota in Hydrothermal Sediment.</title>
        <authorList>
            <person name="Zhou Z."/>
            <person name="Liu Y."/>
            <person name="Xu W."/>
            <person name="Pan J."/>
            <person name="Luo Z.H."/>
            <person name="Li M."/>
        </authorList>
    </citation>
    <scope>NUCLEOTIDE SEQUENCE [LARGE SCALE GENOMIC DNA]</scope>
    <source>
        <strain evidence="7">HyVt-185</strain>
    </source>
</reference>
<dbReference type="InterPro" id="IPR001732">
    <property type="entry name" value="UDP-Glc/GDP-Man_DH_N"/>
</dbReference>
<comment type="catalytic activity">
    <reaction evidence="5">
        <text>UDP-N-acetyl-alpha-D-mannosamine + 2 NAD(+) + H2O = UDP-N-acetyl-alpha-D-mannosaminouronate + 2 NADH + 3 H(+)</text>
        <dbReference type="Rhea" id="RHEA:25780"/>
        <dbReference type="ChEBI" id="CHEBI:15377"/>
        <dbReference type="ChEBI" id="CHEBI:15378"/>
        <dbReference type="ChEBI" id="CHEBI:57540"/>
        <dbReference type="ChEBI" id="CHEBI:57945"/>
        <dbReference type="ChEBI" id="CHEBI:68623"/>
        <dbReference type="ChEBI" id="CHEBI:70731"/>
        <dbReference type="EC" id="1.1.1.336"/>
    </reaction>
</comment>
<dbReference type="InterPro" id="IPR036291">
    <property type="entry name" value="NAD(P)-bd_dom_sf"/>
</dbReference>
<dbReference type="GO" id="GO:0089714">
    <property type="term" value="F:UDP-N-acetyl-D-mannosamine dehydrogenase activity"/>
    <property type="evidence" value="ECO:0007669"/>
    <property type="project" value="UniProtKB-EC"/>
</dbReference>
<dbReference type="InterPro" id="IPR028359">
    <property type="entry name" value="UDP_ManNAc/GlcNAc_DH"/>
</dbReference>
<evidence type="ECO:0000256" key="3">
    <source>
        <dbReference type="ARBA" id="ARBA00016796"/>
    </source>
</evidence>
<evidence type="ECO:0000259" key="6">
    <source>
        <dbReference type="Pfam" id="PF03721"/>
    </source>
</evidence>
<dbReference type="EC" id="1.1.1.336" evidence="2"/>
<feature type="domain" description="UDP-glucose/GDP-mannose dehydrogenase N-terminal" evidence="6">
    <location>
        <begin position="31"/>
        <end position="122"/>
    </location>
</feature>
<evidence type="ECO:0000256" key="4">
    <source>
        <dbReference type="ARBA" id="ARBA00030172"/>
    </source>
</evidence>
<evidence type="ECO:0000256" key="1">
    <source>
        <dbReference type="ARBA" id="ARBA00006601"/>
    </source>
</evidence>
<dbReference type="Proteomes" id="UP000885863">
    <property type="component" value="Unassembled WGS sequence"/>
</dbReference>
<evidence type="ECO:0000256" key="5">
    <source>
        <dbReference type="ARBA" id="ARBA00049130"/>
    </source>
</evidence>
<proteinExistence type="inferred from homology"/>
<dbReference type="Pfam" id="PF03721">
    <property type="entry name" value="UDPG_MGDP_dh_N"/>
    <property type="match status" value="1"/>
</dbReference>
<accession>A0A7C1B5I3</accession>
<protein>
    <recommendedName>
        <fullName evidence="3">UDP-N-acetyl-D-mannosamine dehydrogenase</fullName>
        <ecNumber evidence="2">1.1.1.336</ecNumber>
    </recommendedName>
    <alternativeName>
        <fullName evidence="4">UDP-ManNAc 6-dehydrogenase</fullName>
    </alternativeName>
</protein>